<evidence type="ECO:0000256" key="1">
    <source>
        <dbReference type="SAM" id="MobiDB-lite"/>
    </source>
</evidence>
<name>A0A6A6LEA4_HEVBR</name>
<reference evidence="2 3" key="1">
    <citation type="journal article" date="2020" name="Mol. Plant">
        <title>The Chromosome-Based Rubber Tree Genome Provides New Insights into Spurge Genome Evolution and Rubber Biosynthesis.</title>
        <authorList>
            <person name="Liu J."/>
            <person name="Shi C."/>
            <person name="Shi C.C."/>
            <person name="Li W."/>
            <person name="Zhang Q.J."/>
            <person name="Zhang Y."/>
            <person name="Li K."/>
            <person name="Lu H.F."/>
            <person name="Shi C."/>
            <person name="Zhu S.T."/>
            <person name="Xiao Z.Y."/>
            <person name="Nan H."/>
            <person name="Yue Y."/>
            <person name="Zhu X.G."/>
            <person name="Wu Y."/>
            <person name="Hong X.N."/>
            <person name="Fan G.Y."/>
            <person name="Tong Y."/>
            <person name="Zhang D."/>
            <person name="Mao C.L."/>
            <person name="Liu Y.L."/>
            <person name="Hao S.J."/>
            <person name="Liu W.Q."/>
            <person name="Lv M.Q."/>
            <person name="Zhang H.B."/>
            <person name="Liu Y."/>
            <person name="Hu-Tang G.R."/>
            <person name="Wang J.P."/>
            <person name="Wang J.H."/>
            <person name="Sun Y.H."/>
            <person name="Ni S.B."/>
            <person name="Chen W.B."/>
            <person name="Zhang X.C."/>
            <person name="Jiao Y.N."/>
            <person name="Eichler E.E."/>
            <person name="Li G.H."/>
            <person name="Liu X."/>
            <person name="Gao L.Z."/>
        </authorList>
    </citation>
    <scope>NUCLEOTIDE SEQUENCE [LARGE SCALE GENOMIC DNA]</scope>
    <source>
        <strain evidence="3">cv. GT1</strain>
        <tissue evidence="2">Leaf</tissue>
    </source>
</reference>
<protein>
    <submittedName>
        <fullName evidence="2">Uncharacterized protein</fullName>
    </submittedName>
</protein>
<sequence length="94" mass="10517">MISKTSLASLAAETRESNSSSLERSCSGTELSWLSEALALKAVEDEKVEILKPAEVASKRDQKANLDFGEDSGSFGREEMMDEEIRNERFYHIE</sequence>
<keyword evidence="3" id="KW-1185">Reference proteome</keyword>
<comment type="caution">
    <text evidence="2">The sequence shown here is derived from an EMBL/GenBank/DDBJ whole genome shotgun (WGS) entry which is preliminary data.</text>
</comment>
<organism evidence="2 3">
    <name type="scientific">Hevea brasiliensis</name>
    <name type="common">Para rubber tree</name>
    <name type="synonym">Siphonia brasiliensis</name>
    <dbReference type="NCBI Taxonomy" id="3981"/>
    <lineage>
        <taxon>Eukaryota</taxon>
        <taxon>Viridiplantae</taxon>
        <taxon>Streptophyta</taxon>
        <taxon>Embryophyta</taxon>
        <taxon>Tracheophyta</taxon>
        <taxon>Spermatophyta</taxon>
        <taxon>Magnoliopsida</taxon>
        <taxon>eudicotyledons</taxon>
        <taxon>Gunneridae</taxon>
        <taxon>Pentapetalae</taxon>
        <taxon>rosids</taxon>
        <taxon>fabids</taxon>
        <taxon>Malpighiales</taxon>
        <taxon>Euphorbiaceae</taxon>
        <taxon>Crotonoideae</taxon>
        <taxon>Micrandreae</taxon>
        <taxon>Hevea</taxon>
    </lineage>
</organism>
<evidence type="ECO:0000313" key="2">
    <source>
        <dbReference type="EMBL" id="KAF2297979.1"/>
    </source>
</evidence>
<evidence type="ECO:0000313" key="3">
    <source>
        <dbReference type="Proteomes" id="UP000467840"/>
    </source>
</evidence>
<dbReference type="AlphaFoldDB" id="A0A6A6LEA4"/>
<proteinExistence type="predicted"/>
<accession>A0A6A6LEA4</accession>
<dbReference type="Proteomes" id="UP000467840">
    <property type="component" value="Chromosome 1"/>
</dbReference>
<gene>
    <name evidence="2" type="ORF">GH714_006821</name>
</gene>
<dbReference type="EMBL" id="JAAGAX010000011">
    <property type="protein sequence ID" value="KAF2297979.1"/>
    <property type="molecule type" value="Genomic_DNA"/>
</dbReference>
<feature type="region of interest" description="Disordered" evidence="1">
    <location>
        <begin position="1"/>
        <end position="23"/>
    </location>
</feature>